<evidence type="ECO:0000256" key="6">
    <source>
        <dbReference type="ARBA" id="ARBA00022840"/>
    </source>
</evidence>
<dbReference type="InterPro" id="IPR050108">
    <property type="entry name" value="CDK"/>
</dbReference>
<evidence type="ECO:0000313" key="7">
    <source>
        <dbReference type="EnsemblMetazoa" id="PPA06995.1"/>
    </source>
</evidence>
<dbReference type="AlphaFoldDB" id="A0A2A6B4E1"/>
<dbReference type="GO" id="GO:0007165">
    <property type="term" value="P:signal transduction"/>
    <property type="evidence" value="ECO:0000318"/>
    <property type="project" value="GO_Central"/>
</dbReference>
<keyword evidence="4" id="KW-0547">Nucleotide-binding</keyword>
<evidence type="ECO:0000256" key="4">
    <source>
        <dbReference type="ARBA" id="ARBA00022741"/>
    </source>
</evidence>
<dbReference type="GO" id="GO:0010468">
    <property type="term" value="P:regulation of gene expression"/>
    <property type="evidence" value="ECO:0000318"/>
    <property type="project" value="GO_Central"/>
</dbReference>
<reference evidence="7" key="2">
    <citation type="submission" date="2022-06" db="UniProtKB">
        <authorList>
            <consortium name="EnsemblMetazoa"/>
        </authorList>
    </citation>
    <scope>IDENTIFICATION</scope>
    <source>
        <strain evidence="7">PS312</strain>
    </source>
</reference>
<organism evidence="7 8">
    <name type="scientific">Pristionchus pacificus</name>
    <name type="common">Parasitic nematode worm</name>
    <dbReference type="NCBI Taxonomy" id="54126"/>
    <lineage>
        <taxon>Eukaryota</taxon>
        <taxon>Metazoa</taxon>
        <taxon>Ecdysozoa</taxon>
        <taxon>Nematoda</taxon>
        <taxon>Chromadorea</taxon>
        <taxon>Rhabditida</taxon>
        <taxon>Rhabditina</taxon>
        <taxon>Diplogasteromorpha</taxon>
        <taxon>Diplogasteroidea</taxon>
        <taxon>Neodiplogasteridae</taxon>
        <taxon>Pristionchus</taxon>
    </lineage>
</organism>
<dbReference type="SUPFAM" id="SSF56112">
    <property type="entry name" value="Protein kinase-like (PK-like)"/>
    <property type="match status" value="1"/>
</dbReference>
<proteinExistence type="inferred from homology"/>
<dbReference type="PANTHER" id="PTHR24056">
    <property type="entry name" value="CELL DIVISION PROTEIN KINASE"/>
    <property type="match status" value="1"/>
</dbReference>
<dbReference type="GO" id="GO:0005634">
    <property type="term" value="C:nucleus"/>
    <property type="evidence" value="ECO:0000318"/>
    <property type="project" value="GO_Central"/>
</dbReference>
<dbReference type="InterPro" id="IPR008271">
    <property type="entry name" value="Ser/Thr_kinase_AS"/>
</dbReference>
<name>A0A2A6B4E1_PRIPA</name>
<keyword evidence="6" id="KW-0067">ATP-binding</keyword>
<dbReference type="GO" id="GO:0004693">
    <property type="term" value="F:cyclin-dependent protein serine/threonine kinase activity"/>
    <property type="evidence" value="ECO:0000318"/>
    <property type="project" value="GO_Central"/>
</dbReference>
<evidence type="ECO:0000256" key="5">
    <source>
        <dbReference type="ARBA" id="ARBA00022777"/>
    </source>
</evidence>
<dbReference type="SMART" id="SM00220">
    <property type="entry name" value="S_TKc"/>
    <property type="match status" value="1"/>
</dbReference>
<protein>
    <submittedName>
        <fullName evidence="7">Cdk-4</fullName>
    </submittedName>
</protein>
<keyword evidence="2" id="KW-0723">Serine/threonine-protein kinase</keyword>
<dbReference type="GO" id="GO:0005737">
    <property type="term" value="C:cytoplasm"/>
    <property type="evidence" value="ECO:0000318"/>
    <property type="project" value="GO_Central"/>
</dbReference>
<evidence type="ECO:0000256" key="2">
    <source>
        <dbReference type="ARBA" id="ARBA00022527"/>
    </source>
</evidence>
<keyword evidence="8" id="KW-1185">Reference proteome</keyword>
<dbReference type="PANTHER" id="PTHR24056:SF472">
    <property type="entry name" value="CYCLIN-DEPENDENT KINASE 4, ISOFORM A"/>
    <property type="match status" value="1"/>
</dbReference>
<dbReference type="PROSITE" id="PS50011">
    <property type="entry name" value="PROTEIN_KINASE_DOM"/>
    <property type="match status" value="1"/>
</dbReference>
<dbReference type="InterPro" id="IPR011009">
    <property type="entry name" value="Kinase-like_dom_sf"/>
</dbReference>
<dbReference type="Gene3D" id="1.10.510.10">
    <property type="entry name" value="Transferase(Phosphotransferase) domain 1"/>
    <property type="match status" value="1"/>
</dbReference>
<dbReference type="GO" id="GO:0030332">
    <property type="term" value="F:cyclin binding"/>
    <property type="evidence" value="ECO:0000318"/>
    <property type="project" value="GO_Central"/>
</dbReference>
<dbReference type="OrthoDB" id="1732493at2759"/>
<dbReference type="InterPro" id="IPR017441">
    <property type="entry name" value="Protein_kinase_ATP_BS"/>
</dbReference>
<sequence>MFTVLQSLKELRMAGEIVEPWDDNIHQTYKQENVIGKGAYGVVYTVTHLPTGRKFAMKKMEMRVSEEGVPQSVIREISSLAVLGKKNHENINTLHESLCSVSNNGTTLAIYMVMDKCDWDLYTFLRDIPRDMPDMQCRVIAMQIFRGVDFLHANNIVHRDLKPQNVLINKDQTVKIADFGLSRTYSSQASFTTTVVTLWYRSPELLLQTSYNSAVDIWAIGCMLSEIYNRRPLFSGQTEAQQLVATFTKLGLPSPQEWPRGAVIERATYPEHPRLPDNLLFGRMPQEGADLAKWCLDYIPERRCSAAHALLTRFFHGVTHRPAPTPLREVN</sequence>
<dbReference type="GO" id="GO:0000307">
    <property type="term" value="C:cyclin-dependent protein kinase holoenzyme complex"/>
    <property type="evidence" value="ECO:0000318"/>
    <property type="project" value="GO_Central"/>
</dbReference>
<reference evidence="8" key="1">
    <citation type="journal article" date="2008" name="Nat. Genet.">
        <title>The Pristionchus pacificus genome provides a unique perspective on nematode lifestyle and parasitism.</title>
        <authorList>
            <person name="Dieterich C."/>
            <person name="Clifton S.W."/>
            <person name="Schuster L.N."/>
            <person name="Chinwalla A."/>
            <person name="Delehaunty K."/>
            <person name="Dinkelacker I."/>
            <person name="Fulton L."/>
            <person name="Fulton R."/>
            <person name="Godfrey J."/>
            <person name="Minx P."/>
            <person name="Mitreva M."/>
            <person name="Roeseler W."/>
            <person name="Tian H."/>
            <person name="Witte H."/>
            <person name="Yang S.P."/>
            <person name="Wilson R.K."/>
            <person name="Sommer R.J."/>
        </authorList>
    </citation>
    <scope>NUCLEOTIDE SEQUENCE [LARGE SCALE GENOMIC DNA]</scope>
    <source>
        <strain evidence="8">PS312</strain>
    </source>
</reference>
<evidence type="ECO:0000313" key="8">
    <source>
        <dbReference type="Proteomes" id="UP000005239"/>
    </source>
</evidence>
<accession>A0A8R1U5Q0</accession>
<dbReference type="EnsemblMetazoa" id="PPA06995.1">
    <property type="protein sequence ID" value="PPA06995.1"/>
    <property type="gene ID" value="WBGene00096549"/>
</dbReference>
<dbReference type="GO" id="GO:0000082">
    <property type="term" value="P:G1/S transition of mitotic cell cycle"/>
    <property type="evidence" value="ECO:0000318"/>
    <property type="project" value="GO_Central"/>
</dbReference>
<dbReference type="Pfam" id="PF00069">
    <property type="entry name" value="Pkinase"/>
    <property type="match status" value="1"/>
</dbReference>
<keyword evidence="3" id="KW-0808">Transferase</keyword>
<dbReference type="GO" id="GO:0010389">
    <property type="term" value="P:regulation of G2/M transition of mitotic cell cycle"/>
    <property type="evidence" value="ECO:0000318"/>
    <property type="project" value="GO_Central"/>
</dbReference>
<dbReference type="InterPro" id="IPR000719">
    <property type="entry name" value="Prot_kinase_dom"/>
</dbReference>
<keyword evidence="5" id="KW-0418">Kinase</keyword>
<dbReference type="PROSITE" id="PS00107">
    <property type="entry name" value="PROTEIN_KINASE_ATP"/>
    <property type="match status" value="1"/>
</dbReference>
<comment type="similarity">
    <text evidence="1">Belongs to the protein kinase superfamily. CMGC Ser/Thr protein kinase family. CDC2/CDKX subfamily.</text>
</comment>
<dbReference type="PROSITE" id="PS00108">
    <property type="entry name" value="PROTEIN_KINASE_ST"/>
    <property type="match status" value="1"/>
</dbReference>
<dbReference type="FunFam" id="1.10.510.10:FF:000624">
    <property type="entry name" value="Mitogen-activated protein kinase"/>
    <property type="match status" value="1"/>
</dbReference>
<evidence type="ECO:0000256" key="1">
    <source>
        <dbReference type="ARBA" id="ARBA00006485"/>
    </source>
</evidence>
<gene>
    <name evidence="7" type="primary">WBGene00096549</name>
</gene>
<dbReference type="GO" id="GO:0005524">
    <property type="term" value="F:ATP binding"/>
    <property type="evidence" value="ECO:0007669"/>
    <property type="project" value="UniProtKB-UniRule"/>
</dbReference>
<dbReference type="SMR" id="A0A2A6B4E1"/>
<evidence type="ECO:0000256" key="3">
    <source>
        <dbReference type="ARBA" id="ARBA00022679"/>
    </source>
</evidence>
<dbReference type="Proteomes" id="UP000005239">
    <property type="component" value="Unassembled WGS sequence"/>
</dbReference>
<accession>A0A2A6B4E1</accession>
<dbReference type="Gene3D" id="3.30.200.20">
    <property type="entry name" value="Phosphorylase Kinase, domain 1"/>
    <property type="match status" value="1"/>
</dbReference>